<reference evidence="12 13" key="1">
    <citation type="submission" date="2019-01" db="EMBL/GenBank/DDBJ databases">
        <title>Nuclear Genome Assembly of the Microalgal Biofuel strain Nannochloropsis salina CCMP1776.</title>
        <authorList>
            <person name="Hovde B."/>
        </authorList>
    </citation>
    <scope>NUCLEOTIDE SEQUENCE [LARGE SCALE GENOMIC DNA]</scope>
    <source>
        <strain evidence="12 13">CCMP1776</strain>
    </source>
</reference>
<dbReference type="InterPro" id="IPR056768">
    <property type="entry name" value="THU_Piezo"/>
</dbReference>
<feature type="domain" description="Piezo non-specific cation channel cap" evidence="8">
    <location>
        <begin position="2601"/>
        <end position="2841"/>
    </location>
</feature>
<dbReference type="PANTHER" id="PTHR13167:SF25">
    <property type="entry name" value="PIEZO-TYPE MECHANOSENSITIVE ION CHANNEL COMPONENT"/>
    <property type="match status" value="1"/>
</dbReference>
<feature type="compositionally biased region" description="Polar residues" evidence="6">
    <location>
        <begin position="1736"/>
        <end position="1748"/>
    </location>
</feature>
<feature type="transmembrane region" description="Helical" evidence="7">
    <location>
        <begin position="743"/>
        <end position="766"/>
    </location>
</feature>
<feature type="transmembrane region" description="Helical" evidence="7">
    <location>
        <begin position="2402"/>
        <end position="2424"/>
    </location>
</feature>
<feature type="transmembrane region" description="Helical" evidence="7">
    <location>
        <begin position="2376"/>
        <end position="2396"/>
    </location>
</feature>
<evidence type="ECO:0000259" key="8">
    <source>
        <dbReference type="Pfam" id="PF12166"/>
    </source>
</evidence>
<feature type="transmembrane region" description="Helical" evidence="7">
    <location>
        <begin position="2512"/>
        <end position="2533"/>
    </location>
</feature>
<organism evidence="12 13">
    <name type="scientific">Nannochloropsis salina CCMP1776</name>
    <dbReference type="NCBI Taxonomy" id="1027361"/>
    <lineage>
        <taxon>Eukaryota</taxon>
        <taxon>Sar</taxon>
        <taxon>Stramenopiles</taxon>
        <taxon>Ochrophyta</taxon>
        <taxon>Eustigmatophyceae</taxon>
        <taxon>Eustigmatales</taxon>
        <taxon>Monodopsidaceae</taxon>
        <taxon>Microchloropsis</taxon>
        <taxon>Microchloropsis salina</taxon>
    </lineage>
</organism>
<feature type="region of interest" description="Disordered" evidence="6">
    <location>
        <begin position="2219"/>
        <end position="2291"/>
    </location>
</feature>
<feature type="transmembrane region" description="Helical" evidence="7">
    <location>
        <begin position="2817"/>
        <end position="2839"/>
    </location>
</feature>
<feature type="transmembrane region" description="Helical" evidence="7">
    <location>
        <begin position="2307"/>
        <end position="2324"/>
    </location>
</feature>
<feature type="compositionally biased region" description="Basic and acidic residues" evidence="6">
    <location>
        <begin position="1781"/>
        <end position="1790"/>
    </location>
</feature>
<feature type="domain" description="Piezo transmembrane helical unit" evidence="9">
    <location>
        <begin position="2006"/>
        <end position="2045"/>
    </location>
</feature>
<feature type="compositionally biased region" description="Polar residues" evidence="6">
    <location>
        <begin position="1888"/>
        <end position="1903"/>
    </location>
</feature>
<sequence>MMHAPFLRFLDYGGNRSRRKGAQQETNGGVMADNVPVSTPQQRANTLSLRDPGDVMDDDKAQLKTCCSYIITTQFLWLYLALAYASFIGPINALSFVYFTCLLIATPLYMYSHWTALRVCKQFSMSLAGISAFFAVFQGSFVVFALVNQSSDAPKSPGMHILLDILSIHPPTSFFLFSFLTRDMAVFISALLVARALKAQESERLSSPSTLETEEGSEVFHFLGVGTRLNTYWRQVGLALLILAGVVYPSLLSLPFYLAYLITFGAWSLDSSRLPEGSTTGASGSRADTRMSRVFRVWESVLVAVGGTYVAGYLMLIYLFQTTVIARRIDAAEFRRYGIMNVVQTSPNASPVPGSHLVVFILHVATLGMLFVLATSIMTSKALSKRGKSSRRTSSAALQVQPDLDLASVADRQVYGDDNDDNASYNSDPLPVQRATNDSDMTTRHSDPMTGRSGADRNQIDSQAILRGTSSSTSFMTGIQDECLLTNLDQRVNPSSLQASPLPPAQNSTVQAIAQWLVAKYGLYVCFLVYITLALQRPTILGFVFMAIVMVAAVVPNFVFRACAPVLLVYTTGYAAAVYWFGSVAIRNGYFATDAGDLLGPLGLVNMDPFRNGWWIAGIPLCMVTLLGFTWKYREDKLTSPPVPGSTPSAPESPMPVNEHGNLREWITYLEEYLVAHNLGLYFCLQLCFAVGVSNIDVWHFPFVFAATIMVVFPLTAPYLWLLVVGYTQGFILYQYWRHFHQQTAFGISDMILPVVFFVFACRQYLVYVHAFRRRYFASRGTANNTHAGTDMIRDYAAHRRARGQRPSSRQLRAVMSVNGALYVTKILLRLVLLSIMWHLAFHSQLTVFSVGYMVLLAVIPMLLTVRTSFRIMARDSLPRLFRAMAVYGGLVICLVHIFCSDRLTGLSLDDFIGARLRNANAPSDKGEAMTFMILNWTVQFLAATQTEILRQQDVNLRRKLESYPVMVHGMMQVLPFLLVITIFAISWEFISVFGAVILYLGMLHVVVGRKMTIVWRLTVAFSATFALVIAVFDFGYFEKYSSLPILYWLGLRRGRYVPDPDATPGAAVPEAAKGWTLSSSSEAYMIIAFLAALQFFYAAFRPQIADARPANNDRGKSAIGSDDGTAWVKRGAPGGAGDLNTAQTEPKAVTYDSNTVTNTCVMRSPGPSPHGFPSQTPAIESEKRGAESSSEAISSGKTGQKRGFGREAGTKMRRVFCLEGHVLENLCATLYMTTGTALSVCKSFSFEFCIIYTIIAALLHANLISMLYLSLFIVLVTIPQSSLKKHWTSIVHALAILVIADYLFILRLPPDLVPSPRIGSMTAQYLGSRQCSIFSQYMESSTQSPAYTYSQWFGLCIPDDASIGLDFVMLLLAIIQNKRFKGEAQSSLTSQKPLFARLTLIKPSPKRRPKQDAESDNLVKGRMFIYQHSAYVIIAVIVILSTLTFNFASLGYLLIVALMVQSHAQEGLLTARRFLWKPLAIYAWSCLTLRIVFQIPGWPTNWRTSSGPVLLGLRKVYNTASGNAQYPPEMVFDAVILILLVVQCWIFVSPDFPKIMDELWYAEQHDHVAQGCHVVKQLEKIREDAMQRIRVQITTMYEQLDTIARARLEQSDNRSWENFLLKNRNAPSSPEHQDERVRDSSVHVEEIFRDDDDSDDSVKEPFLEQTRRGRKIALPASATPEKEAPLSSSERDSLLYTRNSRSTPLSSLSHTPAPADLQLSTWPRRPSNAVVGSLPRTNDGLNRQLRSSEGGGRTSRIDPILSLVTPKAYRPALISTTGPRVEDQKDTLRRSQRSSTQEPSNITMWIVEALNQTKLLQMKDPLKITDKDLSVAVAANEAMAQARTPTMLLDAPTPERRLSPFMSIEHRRMTAFSPVLAGVCDEEDTTLTENRSTVRWQGTSSLGEEASEGCLSPVLSSAPPSVLPLATVVSSTESDSTSTPRQESKAPETGDHPGWTIHKAVEEQGQGEETPNKSKSDPPRRHCSIRLYDISFQAIRNSILFFNFRSTYLVYIVLVVAHMYEPSLLNLIYPLSVFGYALLQNPRSLPRIGDSLIHPMVQNPSRHFWHFLLAYSFAALVMKFVFQFPYFCVCGNQYSHGGQCPSALPAHQEVCKAQAYPHLDYFVDQPIVRDYFLGVFKAYRSLNWNHMSVRNEPVDRFVPAESPGRTSRAILDSGLGGAFLVSFLGDFLVLLAILWHTHILKIRGVWLLRDPEIPERPEEERVSSPSLLPDFKEKGRKDGGKKDEDTEQARHMLDSDQQAGAAHPVAASPPELPRATPPMPEKRQVSVNSNLRRPWSQARTKPGCDLYVSLFFIQCILFFYVLLAYQHADQLFQSVRENQMSGGFILVLLLHFVLIVADRCLYLHRSIKGKYILQLLLLVCIYLIIHSNFTFRIGINQNGPVFAWYLIMCAYLFVSALQISYGYPPFIQTNWMTKRAHHFWGNIFRLYRSLPFLYELRMLLDWTCTPTTLYLGEWVKLEDIYSGIFITECDLDFMKMENRKKGDRQPARRKWLRGFLFFAALNLLIWLPLFVFSTGSLSQFENYVKMGSLSVQLNGFPMLYEAASADYISPLLPPETWSALARVNPALGLLPATSTNDYMHELQFVRLPRASQELWKISPPAEADLLTLLEGRVNASTDMISAMSNRVEMTLQFTFGTQDGSINQGSIVHPLAQEEKQQLAEIIRGTRTSLRLQGVLPSVIRISTTREVTPLIPSGDILTDCMLAFTKLGDEVSSSISTGSGPGANLGQDGTNFTTAVVGWWDLTCGNAAAGGCATAMEPRGQEAATVPLDPETGEPEAGCNPSVYTISSEKTIGSYFAITYGIIGLYFTVVFTIGRFVHMSVM</sequence>
<evidence type="ECO:0000259" key="10">
    <source>
        <dbReference type="Pfam" id="PF24871"/>
    </source>
</evidence>
<feature type="transmembrane region" description="Helical" evidence="7">
    <location>
        <begin position="295"/>
        <end position="320"/>
    </location>
</feature>
<comment type="caution">
    <text evidence="12">The sequence shown here is derived from an EMBL/GenBank/DDBJ whole genome shotgun (WGS) entry which is preliminary data.</text>
</comment>
<protein>
    <submittedName>
        <fullName evidence="12">Uncharacterized protein</fullName>
    </submittedName>
</protein>
<feature type="transmembrane region" description="Helical" evidence="7">
    <location>
        <begin position="820"/>
        <end position="840"/>
    </location>
</feature>
<dbReference type="EMBL" id="SDOX01000017">
    <property type="protein sequence ID" value="TFJ84857.1"/>
    <property type="molecule type" value="Genomic_DNA"/>
</dbReference>
<feature type="transmembrane region" description="Helical" evidence="7">
    <location>
        <begin position="878"/>
        <end position="899"/>
    </location>
</feature>
<dbReference type="Pfam" id="PF23188">
    <property type="entry name" value="THU_Piezo1"/>
    <property type="match status" value="1"/>
</dbReference>
<comment type="similarity">
    <text evidence="2">Belongs to the PIEZO (TC 1.A.75) family.</text>
</comment>
<dbReference type="Proteomes" id="UP000355283">
    <property type="component" value="Unassembled WGS sequence"/>
</dbReference>
<feature type="compositionally biased region" description="Basic and acidic residues" evidence="6">
    <location>
        <begin position="2231"/>
        <end position="2255"/>
    </location>
</feature>
<dbReference type="GO" id="GO:0050982">
    <property type="term" value="P:detection of mechanical stimulus"/>
    <property type="evidence" value="ECO:0007669"/>
    <property type="project" value="TreeGrafter"/>
</dbReference>
<feature type="region of interest" description="Disordered" evidence="6">
    <location>
        <begin position="1622"/>
        <end position="1758"/>
    </location>
</feature>
<dbReference type="InterPro" id="IPR027272">
    <property type="entry name" value="Piezo"/>
</dbReference>
<feature type="domain" description="Piezo TM1-24" evidence="10">
    <location>
        <begin position="92"/>
        <end position="436"/>
    </location>
</feature>
<feature type="compositionally biased region" description="Polar residues" evidence="6">
    <location>
        <begin position="1152"/>
        <end position="1162"/>
    </location>
</feature>
<feature type="region of interest" description="Disordered" evidence="6">
    <location>
        <begin position="1885"/>
        <end position="1916"/>
    </location>
</feature>
<feature type="transmembrane region" description="Helical" evidence="7">
    <location>
        <begin position="66"/>
        <end position="87"/>
    </location>
</feature>
<feature type="transmembrane region" description="Helical" evidence="7">
    <location>
        <begin position="232"/>
        <end position="251"/>
    </location>
</feature>
<dbReference type="Pfam" id="PF24874">
    <property type="entry name" value="Piezo_THU9_anchor"/>
    <property type="match status" value="1"/>
</dbReference>
<dbReference type="PANTHER" id="PTHR13167">
    <property type="entry name" value="PIEZO-TYPE MECHANOSENSITIVE ION CHANNEL COMPONENT"/>
    <property type="match status" value="1"/>
</dbReference>
<feature type="transmembrane region" description="Helical" evidence="7">
    <location>
        <begin position="357"/>
        <end position="378"/>
    </location>
</feature>
<dbReference type="GO" id="GO:0005261">
    <property type="term" value="F:monoatomic cation channel activity"/>
    <property type="evidence" value="ECO:0007669"/>
    <property type="project" value="TreeGrafter"/>
</dbReference>
<keyword evidence="13" id="KW-1185">Reference proteome</keyword>
<keyword evidence="4 7" id="KW-1133">Transmembrane helix</keyword>
<dbReference type="InterPro" id="IPR056769">
    <property type="entry name" value="Piezo_TM1-24"/>
</dbReference>
<feature type="compositionally biased region" description="Basic and acidic residues" evidence="6">
    <location>
        <begin position="1632"/>
        <end position="1648"/>
    </location>
</feature>
<dbReference type="GO" id="GO:0071260">
    <property type="term" value="P:cellular response to mechanical stimulus"/>
    <property type="evidence" value="ECO:0007669"/>
    <property type="project" value="TreeGrafter"/>
</dbReference>
<feature type="transmembrane region" description="Helical" evidence="7">
    <location>
        <begin position="846"/>
        <end position="866"/>
    </location>
</feature>
<feature type="transmembrane region" description="Helical" evidence="7">
    <location>
        <begin position="539"/>
        <end position="560"/>
    </location>
</feature>
<evidence type="ECO:0000256" key="7">
    <source>
        <dbReference type="SAM" id="Phobius"/>
    </source>
</evidence>
<feature type="transmembrane region" description="Helical" evidence="7">
    <location>
        <begin position="1250"/>
        <end position="1279"/>
    </location>
</feature>
<feature type="transmembrane region" description="Helical" evidence="7">
    <location>
        <begin position="2009"/>
        <end position="2040"/>
    </location>
</feature>
<evidence type="ECO:0000256" key="4">
    <source>
        <dbReference type="ARBA" id="ARBA00022989"/>
    </source>
</evidence>
<dbReference type="OrthoDB" id="196201at2759"/>
<evidence type="ECO:0000256" key="2">
    <source>
        <dbReference type="ARBA" id="ARBA00007821"/>
    </source>
</evidence>
<feature type="transmembrane region" description="Helical" evidence="7">
    <location>
        <begin position="174"/>
        <end position="194"/>
    </location>
</feature>
<feature type="transmembrane region" description="Helical" evidence="7">
    <location>
        <begin position="123"/>
        <end position="147"/>
    </location>
</feature>
<keyword evidence="3 7" id="KW-0812">Transmembrane</keyword>
<feature type="region of interest" description="Disordered" evidence="6">
    <location>
        <begin position="415"/>
        <end position="459"/>
    </location>
</feature>
<feature type="compositionally biased region" description="Low complexity" evidence="6">
    <location>
        <begin position="1188"/>
        <end position="1197"/>
    </location>
</feature>
<dbReference type="GO" id="GO:0008381">
    <property type="term" value="F:mechanosensitive monoatomic ion channel activity"/>
    <property type="evidence" value="ECO:0007669"/>
    <property type="project" value="InterPro"/>
</dbReference>
<feature type="transmembrane region" description="Helical" evidence="7">
    <location>
        <begin position="673"/>
        <end position="692"/>
    </location>
</feature>
<dbReference type="InterPro" id="IPR031334">
    <property type="entry name" value="Piezo_cap_dom"/>
</dbReference>
<feature type="transmembrane region" description="Helical" evidence="7">
    <location>
        <begin position="974"/>
        <end position="1002"/>
    </location>
</feature>
<dbReference type="Pfam" id="PF12166">
    <property type="entry name" value="Piezo_cap"/>
    <property type="match status" value="1"/>
</dbReference>
<feature type="transmembrane region" description="Helical" evidence="7">
    <location>
        <begin position="2344"/>
        <end position="2364"/>
    </location>
</feature>
<evidence type="ECO:0000256" key="5">
    <source>
        <dbReference type="ARBA" id="ARBA00023136"/>
    </source>
</evidence>
<dbReference type="InterPro" id="IPR056770">
    <property type="entry name" value="Piezo_THU9_anchor"/>
</dbReference>
<feature type="compositionally biased region" description="Pro residues" evidence="6">
    <location>
        <begin position="2271"/>
        <end position="2280"/>
    </location>
</feature>
<feature type="transmembrane region" description="Helical" evidence="7">
    <location>
        <begin position="612"/>
        <end position="631"/>
    </location>
</feature>
<feature type="transmembrane region" description="Helical" evidence="7">
    <location>
        <begin position="1084"/>
        <end position="1101"/>
    </location>
</feature>
<keyword evidence="5 7" id="KW-0472">Membrane</keyword>
<feature type="transmembrane region" description="Helical" evidence="7">
    <location>
        <begin position="1291"/>
        <end position="1309"/>
    </location>
</feature>
<feature type="region of interest" description="Disordered" evidence="6">
    <location>
        <begin position="1928"/>
        <end position="1956"/>
    </location>
</feature>
<evidence type="ECO:0000256" key="6">
    <source>
        <dbReference type="SAM" id="MobiDB-lite"/>
    </source>
</evidence>
<feature type="compositionally biased region" description="Low complexity" evidence="6">
    <location>
        <begin position="1928"/>
        <end position="1940"/>
    </location>
</feature>
<feature type="compositionally biased region" description="Basic and acidic residues" evidence="6">
    <location>
        <begin position="1657"/>
        <end position="1668"/>
    </location>
</feature>
<feature type="region of interest" description="Disordered" evidence="6">
    <location>
        <begin position="1775"/>
        <end position="1800"/>
    </location>
</feature>
<accession>A0A4D9D397</accession>
<feature type="transmembrane region" description="Helical" evidence="7">
    <location>
        <begin position="93"/>
        <end position="111"/>
    </location>
</feature>
<feature type="transmembrane region" description="Helical" evidence="7">
    <location>
        <begin position="2065"/>
        <end position="2083"/>
    </location>
</feature>
<comment type="subcellular location">
    <subcellularLocation>
        <location evidence="1">Membrane</location>
        <topology evidence="1">Multi-pass membrane protein</topology>
    </subcellularLocation>
</comment>
<feature type="compositionally biased region" description="Basic and acidic residues" evidence="6">
    <location>
        <begin position="1681"/>
        <end position="1694"/>
    </location>
</feature>
<feature type="domain" description="Piezo THU9 and anchor" evidence="11">
    <location>
        <begin position="2306"/>
        <end position="2534"/>
    </location>
</feature>
<evidence type="ECO:0000313" key="13">
    <source>
        <dbReference type="Proteomes" id="UP000355283"/>
    </source>
</evidence>
<dbReference type="GO" id="GO:0042391">
    <property type="term" value="P:regulation of membrane potential"/>
    <property type="evidence" value="ECO:0007669"/>
    <property type="project" value="TreeGrafter"/>
</dbReference>
<name>A0A4D9D397_9STRA</name>
<feature type="transmembrane region" description="Helical" evidence="7">
    <location>
        <begin position="698"/>
        <end position="715"/>
    </location>
</feature>
<dbReference type="GO" id="GO:0016020">
    <property type="term" value="C:membrane"/>
    <property type="evidence" value="ECO:0007669"/>
    <property type="project" value="UniProtKB-SubCell"/>
</dbReference>
<feature type="compositionally biased region" description="Basic and acidic residues" evidence="6">
    <location>
        <begin position="1943"/>
        <end position="1952"/>
    </location>
</feature>
<evidence type="ECO:0000259" key="9">
    <source>
        <dbReference type="Pfam" id="PF23188"/>
    </source>
</evidence>
<feature type="transmembrane region" description="Helical" evidence="7">
    <location>
        <begin position="1014"/>
        <end position="1038"/>
    </location>
</feature>
<gene>
    <name evidence="12" type="ORF">NSK_003889</name>
</gene>
<feature type="transmembrane region" description="Helical" evidence="7">
    <location>
        <begin position="1431"/>
        <end position="1456"/>
    </location>
</feature>
<proteinExistence type="inferred from homology"/>
<evidence type="ECO:0000259" key="11">
    <source>
        <dbReference type="Pfam" id="PF24874"/>
    </source>
</evidence>
<evidence type="ECO:0000256" key="1">
    <source>
        <dbReference type="ARBA" id="ARBA00004141"/>
    </source>
</evidence>
<evidence type="ECO:0000256" key="3">
    <source>
        <dbReference type="ARBA" id="ARBA00022692"/>
    </source>
</evidence>
<feature type="transmembrane region" description="Helical" evidence="7">
    <location>
        <begin position="2176"/>
        <end position="2196"/>
    </location>
</feature>
<feature type="compositionally biased region" description="Polar residues" evidence="6">
    <location>
        <begin position="1697"/>
        <end position="1711"/>
    </location>
</feature>
<feature type="region of interest" description="Disordered" evidence="6">
    <location>
        <begin position="1111"/>
        <end position="1206"/>
    </location>
</feature>
<feature type="transmembrane region" description="Helical" evidence="7">
    <location>
        <begin position="513"/>
        <end position="533"/>
    </location>
</feature>
<feature type="transmembrane region" description="Helical" evidence="7">
    <location>
        <begin position="567"/>
        <end position="592"/>
    </location>
</feature>
<evidence type="ECO:0000313" key="12">
    <source>
        <dbReference type="EMBL" id="TFJ84857.1"/>
    </source>
</evidence>
<dbReference type="Pfam" id="PF24871">
    <property type="entry name" value="Piezo_TM1-24"/>
    <property type="match status" value="1"/>
</dbReference>